<keyword evidence="5 9" id="KW-0418">Kinase</keyword>
<dbReference type="PRINTS" id="PR00344">
    <property type="entry name" value="BCTRLSENSOR"/>
</dbReference>
<protein>
    <recommendedName>
        <fullName evidence="2">histidine kinase</fullName>
        <ecNumber evidence="2">2.7.13.3</ecNumber>
    </recommendedName>
</protein>
<comment type="catalytic activity">
    <reaction evidence="1">
        <text>ATP + protein L-histidine = ADP + protein N-phospho-L-histidine.</text>
        <dbReference type="EC" id="2.7.13.3"/>
    </reaction>
</comment>
<dbReference type="Pfam" id="PF00512">
    <property type="entry name" value="HisKA"/>
    <property type="match status" value="1"/>
</dbReference>
<comment type="caution">
    <text evidence="9">The sequence shown here is derived from an EMBL/GenBank/DDBJ whole genome shotgun (WGS) entry which is preliminary data.</text>
</comment>
<dbReference type="PROSITE" id="PS50109">
    <property type="entry name" value="HIS_KIN"/>
    <property type="match status" value="1"/>
</dbReference>
<dbReference type="SUPFAM" id="SSF47384">
    <property type="entry name" value="Homodimeric domain of signal transducing histidine kinase"/>
    <property type="match status" value="1"/>
</dbReference>
<dbReference type="SMART" id="SM00387">
    <property type="entry name" value="HATPase_c"/>
    <property type="match status" value="1"/>
</dbReference>
<dbReference type="SMART" id="SM00388">
    <property type="entry name" value="HisKA"/>
    <property type="match status" value="1"/>
</dbReference>
<dbReference type="PROSITE" id="PS50110">
    <property type="entry name" value="RESPONSE_REGULATORY"/>
    <property type="match status" value="1"/>
</dbReference>
<dbReference type="Pfam" id="PF02518">
    <property type="entry name" value="HATPase_c"/>
    <property type="match status" value="1"/>
</dbReference>
<proteinExistence type="predicted"/>
<evidence type="ECO:0000256" key="5">
    <source>
        <dbReference type="ARBA" id="ARBA00022777"/>
    </source>
</evidence>
<name>A0ABS5U9L1_9BACT</name>
<feature type="domain" description="Response regulatory" evidence="8">
    <location>
        <begin position="11"/>
        <end position="127"/>
    </location>
</feature>
<evidence type="ECO:0000256" key="3">
    <source>
        <dbReference type="ARBA" id="ARBA00022553"/>
    </source>
</evidence>
<evidence type="ECO:0000256" key="2">
    <source>
        <dbReference type="ARBA" id="ARBA00012438"/>
    </source>
</evidence>
<dbReference type="InterPro" id="IPR001789">
    <property type="entry name" value="Sig_transdc_resp-reg_receiver"/>
</dbReference>
<accession>A0ABS5U9L1</accession>
<feature type="modified residue" description="4-aspartylphosphate" evidence="6">
    <location>
        <position position="62"/>
    </location>
</feature>
<dbReference type="InterPro" id="IPR050351">
    <property type="entry name" value="BphY/WalK/GraS-like"/>
</dbReference>
<dbReference type="EMBL" id="JAHDYS010000009">
    <property type="protein sequence ID" value="MBT1072377.1"/>
    <property type="molecule type" value="Genomic_DNA"/>
</dbReference>
<dbReference type="CDD" id="cd00082">
    <property type="entry name" value="HisKA"/>
    <property type="match status" value="1"/>
</dbReference>
<organism evidence="9 10">
    <name type="scientific">Pelotalea chapellei</name>
    <dbReference type="NCBI Taxonomy" id="44671"/>
    <lineage>
        <taxon>Bacteria</taxon>
        <taxon>Pseudomonadati</taxon>
        <taxon>Thermodesulfobacteriota</taxon>
        <taxon>Desulfuromonadia</taxon>
        <taxon>Geobacterales</taxon>
        <taxon>Geobacteraceae</taxon>
        <taxon>Pelotalea</taxon>
    </lineage>
</organism>
<keyword evidence="4" id="KW-0808">Transferase</keyword>
<evidence type="ECO:0000256" key="6">
    <source>
        <dbReference type="PROSITE-ProRule" id="PRU00169"/>
    </source>
</evidence>
<evidence type="ECO:0000259" key="7">
    <source>
        <dbReference type="PROSITE" id="PS50109"/>
    </source>
</evidence>
<dbReference type="SMART" id="SM00448">
    <property type="entry name" value="REC"/>
    <property type="match status" value="1"/>
</dbReference>
<dbReference type="InterPro" id="IPR003661">
    <property type="entry name" value="HisK_dim/P_dom"/>
</dbReference>
<dbReference type="PANTHER" id="PTHR42878">
    <property type="entry name" value="TWO-COMPONENT HISTIDINE KINASE"/>
    <property type="match status" value="1"/>
</dbReference>
<keyword evidence="3 6" id="KW-0597">Phosphoprotein</keyword>
<evidence type="ECO:0000313" key="10">
    <source>
        <dbReference type="Proteomes" id="UP000784128"/>
    </source>
</evidence>
<sequence length="373" mass="41363">MAGDEDFSDISLLCVEDEQAAREKLCDALSRHYHGMRIFTGNDGEQGLECFHRNRPEIVVTDVCMPGTDGITMAAGIKAAMPATEIIALTAHGESHHLLGAIEIGINSYILKPVVLERLFEAIDGTLTRIRDKRRIEALNAQLACKARELEHLNAELDSFASMVAHDLRTPLASMTTLAELVQKQHNESPDAGSRKNLSILHTELVRMNNLVEKMLAFSRCSRGGLDKKWTDLSSIAAEIVERLRSQDPQREVVFRIADSVHAFGDPLLLRVVLENLLSNAWKYSTGTSDALIEFDSISTEEDLIYFVRDNGRGFVQREESGLFSEFHRGGQDPTIDGFGIGLATVRKILERHGGRIWAESNPGSGAVFFFTL</sequence>
<dbReference type="SUPFAM" id="SSF52172">
    <property type="entry name" value="CheY-like"/>
    <property type="match status" value="1"/>
</dbReference>
<evidence type="ECO:0000256" key="4">
    <source>
        <dbReference type="ARBA" id="ARBA00022679"/>
    </source>
</evidence>
<dbReference type="InterPro" id="IPR011006">
    <property type="entry name" value="CheY-like_superfamily"/>
</dbReference>
<feature type="domain" description="Histidine kinase" evidence="7">
    <location>
        <begin position="163"/>
        <end position="373"/>
    </location>
</feature>
<dbReference type="Proteomes" id="UP000784128">
    <property type="component" value="Unassembled WGS sequence"/>
</dbReference>
<evidence type="ECO:0000259" key="8">
    <source>
        <dbReference type="PROSITE" id="PS50110"/>
    </source>
</evidence>
<evidence type="ECO:0000313" key="9">
    <source>
        <dbReference type="EMBL" id="MBT1072377.1"/>
    </source>
</evidence>
<dbReference type="InterPro" id="IPR004358">
    <property type="entry name" value="Sig_transdc_His_kin-like_C"/>
</dbReference>
<dbReference type="Gene3D" id="3.40.50.2300">
    <property type="match status" value="1"/>
</dbReference>
<dbReference type="SUPFAM" id="SSF55874">
    <property type="entry name" value="ATPase domain of HSP90 chaperone/DNA topoisomerase II/histidine kinase"/>
    <property type="match status" value="1"/>
</dbReference>
<dbReference type="EC" id="2.7.13.3" evidence="2"/>
<dbReference type="InterPro" id="IPR036097">
    <property type="entry name" value="HisK_dim/P_sf"/>
</dbReference>
<gene>
    <name evidence="9" type="ORF">KJB30_11310</name>
</gene>
<reference evidence="9 10" key="1">
    <citation type="submission" date="2021-05" db="EMBL/GenBank/DDBJ databases">
        <title>The draft genome of Geobacter chapellei DSM 13688.</title>
        <authorList>
            <person name="Xu Z."/>
            <person name="Masuda Y."/>
            <person name="Itoh H."/>
            <person name="Senoo K."/>
        </authorList>
    </citation>
    <scope>NUCLEOTIDE SEQUENCE [LARGE SCALE GENOMIC DNA]</scope>
    <source>
        <strain evidence="9 10">DSM 13688</strain>
    </source>
</reference>
<dbReference type="InterPro" id="IPR005467">
    <property type="entry name" value="His_kinase_dom"/>
</dbReference>
<evidence type="ECO:0000256" key="1">
    <source>
        <dbReference type="ARBA" id="ARBA00000085"/>
    </source>
</evidence>
<keyword evidence="10" id="KW-1185">Reference proteome</keyword>
<dbReference type="InterPro" id="IPR003594">
    <property type="entry name" value="HATPase_dom"/>
</dbReference>
<dbReference type="GO" id="GO:0016301">
    <property type="term" value="F:kinase activity"/>
    <property type="evidence" value="ECO:0007669"/>
    <property type="project" value="UniProtKB-KW"/>
</dbReference>
<dbReference type="Gene3D" id="1.10.287.130">
    <property type="match status" value="1"/>
</dbReference>
<dbReference type="InterPro" id="IPR036890">
    <property type="entry name" value="HATPase_C_sf"/>
</dbReference>
<dbReference type="RefSeq" id="WP_214299212.1">
    <property type="nucleotide sequence ID" value="NZ_JAHDYS010000009.1"/>
</dbReference>
<dbReference type="Pfam" id="PF00072">
    <property type="entry name" value="Response_reg"/>
    <property type="match status" value="1"/>
</dbReference>
<dbReference type="PANTHER" id="PTHR42878:SF15">
    <property type="entry name" value="BACTERIOPHYTOCHROME"/>
    <property type="match status" value="1"/>
</dbReference>
<dbReference type="Gene3D" id="3.30.565.10">
    <property type="entry name" value="Histidine kinase-like ATPase, C-terminal domain"/>
    <property type="match status" value="1"/>
</dbReference>